<evidence type="ECO:0000256" key="1">
    <source>
        <dbReference type="SAM" id="Phobius"/>
    </source>
</evidence>
<dbReference type="InterPro" id="IPR037522">
    <property type="entry name" value="HD_GYP_dom"/>
</dbReference>
<organism evidence="3 4">
    <name type="scientific">Paranoxybacillus vitaminiphilus</name>
    <dbReference type="NCBI Taxonomy" id="581036"/>
    <lineage>
        <taxon>Bacteria</taxon>
        <taxon>Bacillati</taxon>
        <taxon>Bacillota</taxon>
        <taxon>Bacilli</taxon>
        <taxon>Bacillales</taxon>
        <taxon>Anoxybacillaceae</taxon>
        <taxon>Paranoxybacillus</taxon>
    </lineage>
</organism>
<keyword evidence="1" id="KW-0472">Membrane</keyword>
<dbReference type="AlphaFoldDB" id="A0A327YBZ3"/>
<dbReference type="Gene3D" id="1.10.3210.10">
    <property type="entry name" value="Hypothetical protein af1432"/>
    <property type="match status" value="1"/>
</dbReference>
<gene>
    <name evidence="3" type="ORF">B0I26_110125</name>
</gene>
<proteinExistence type="predicted"/>
<feature type="transmembrane region" description="Helical" evidence="1">
    <location>
        <begin position="31"/>
        <end position="49"/>
    </location>
</feature>
<dbReference type="Proteomes" id="UP000248555">
    <property type="component" value="Unassembled WGS sequence"/>
</dbReference>
<feature type="transmembrane region" description="Helical" evidence="1">
    <location>
        <begin position="61"/>
        <end position="87"/>
    </location>
</feature>
<dbReference type="PANTHER" id="PTHR43155">
    <property type="entry name" value="CYCLIC DI-GMP PHOSPHODIESTERASE PA4108-RELATED"/>
    <property type="match status" value="1"/>
</dbReference>
<evidence type="ECO:0000259" key="2">
    <source>
        <dbReference type="PROSITE" id="PS51832"/>
    </source>
</evidence>
<keyword evidence="4" id="KW-1185">Reference proteome</keyword>
<feature type="transmembrane region" description="Helical" evidence="1">
    <location>
        <begin position="99"/>
        <end position="120"/>
    </location>
</feature>
<dbReference type="Pfam" id="PF13487">
    <property type="entry name" value="HD_5"/>
    <property type="match status" value="1"/>
</dbReference>
<dbReference type="PROSITE" id="PS51832">
    <property type="entry name" value="HD_GYP"/>
    <property type="match status" value="1"/>
</dbReference>
<reference evidence="3 4" key="1">
    <citation type="submission" date="2018-06" db="EMBL/GenBank/DDBJ databases">
        <title>Genomic Encyclopedia of Type Strains, Phase III (KMG-III): the genomes of soil and plant-associated and newly described type strains.</title>
        <authorList>
            <person name="Whitman W."/>
        </authorList>
    </citation>
    <scope>NUCLEOTIDE SEQUENCE [LARGE SCALE GENOMIC DNA]</scope>
    <source>
        <strain evidence="3 4">CGMCC 1.8979</strain>
    </source>
</reference>
<feature type="domain" description="HD-GYP" evidence="2">
    <location>
        <begin position="218"/>
        <end position="408"/>
    </location>
</feature>
<dbReference type="CDD" id="cd00077">
    <property type="entry name" value="HDc"/>
    <property type="match status" value="1"/>
</dbReference>
<dbReference type="InterPro" id="IPR003607">
    <property type="entry name" value="HD/PDEase_dom"/>
</dbReference>
<evidence type="ECO:0000313" key="4">
    <source>
        <dbReference type="Proteomes" id="UP000248555"/>
    </source>
</evidence>
<dbReference type="EMBL" id="QLMH01000010">
    <property type="protein sequence ID" value="RAK18493.1"/>
    <property type="molecule type" value="Genomic_DNA"/>
</dbReference>
<dbReference type="SUPFAM" id="SSF109604">
    <property type="entry name" value="HD-domain/PDEase-like"/>
    <property type="match status" value="1"/>
</dbReference>
<evidence type="ECO:0000313" key="3">
    <source>
        <dbReference type="EMBL" id="RAK18493.1"/>
    </source>
</evidence>
<sequence>MKDKNWYTWTIFNIGILSILYMIFHLHIDRWLEFLMIILFIFCLDFFTINLPSGDRYNGNIVGFLYVLFEFHWTAAVLAFSVSILVYNLTHFPFRQIKWFRFVVSVGMYSICGLATSLAIDMTKEMPLFVRIFLAICTFELTNQLILSGIFRTGMNFPFFHHFKANLQEFIVPILAGMIVLSKLLMTDSVQQLAHEVLYVSFFLVIIIFFSENYIQQVFLRQDMSREMVRLLESRIASRITGHGARVGAICEALVETFEYPKRRRPDLIQMAIIHDIGKSFLPSYMFEKRGALTLSEEREYKSHCEKGAEIIKTIYPKGPCADWVLYHHERWDGKGFPQGLKGENIPLESRILAVCNRLDHMMVCHQDDVTVYQLLQKQAGTVLDPGLVQKIDLSLISKIRATVGFEGAVPEEEERLKHNMNRNEGKQYKENSISDNPHYCSIQIISLTIRIYYCRKNKFHSWRGFQRKAGKSSMNLSNFRTKHMKFIFLHMVRKFLYSSMILHQCLSSKRKQCCKF</sequence>
<accession>A0A327YBZ3</accession>
<feature type="transmembrane region" description="Helical" evidence="1">
    <location>
        <begin position="197"/>
        <end position="215"/>
    </location>
</feature>
<dbReference type="RefSeq" id="WP_111645720.1">
    <property type="nucleotide sequence ID" value="NZ_QLMH01000010.1"/>
</dbReference>
<protein>
    <submittedName>
        <fullName evidence="3">HD domain-containing protein</fullName>
    </submittedName>
</protein>
<dbReference type="PANTHER" id="PTHR43155:SF2">
    <property type="entry name" value="CYCLIC DI-GMP PHOSPHODIESTERASE PA4108"/>
    <property type="match status" value="1"/>
</dbReference>
<comment type="caution">
    <text evidence="3">The sequence shown here is derived from an EMBL/GenBank/DDBJ whole genome shotgun (WGS) entry which is preliminary data.</text>
</comment>
<keyword evidence="1" id="KW-1133">Transmembrane helix</keyword>
<feature type="transmembrane region" description="Helical" evidence="1">
    <location>
        <begin position="6"/>
        <end position="24"/>
    </location>
</feature>
<dbReference type="OrthoDB" id="2595312at2"/>
<name>A0A327YBZ3_9BACL</name>
<feature type="transmembrane region" description="Helical" evidence="1">
    <location>
        <begin position="132"/>
        <end position="155"/>
    </location>
</feature>
<keyword evidence="1" id="KW-0812">Transmembrane</keyword>
<feature type="transmembrane region" description="Helical" evidence="1">
    <location>
        <begin position="167"/>
        <end position="185"/>
    </location>
</feature>